<accession>W7TGZ0</accession>
<evidence type="ECO:0000256" key="5">
    <source>
        <dbReference type="ARBA" id="ARBA00022723"/>
    </source>
</evidence>
<gene>
    <name evidence="17" type="ORF">Naga_100073g18</name>
</gene>
<evidence type="ECO:0000256" key="12">
    <source>
        <dbReference type="ARBA" id="ARBA00047899"/>
    </source>
</evidence>
<evidence type="ECO:0000256" key="8">
    <source>
        <dbReference type="ARBA" id="ARBA00022777"/>
    </source>
</evidence>
<evidence type="ECO:0000256" key="14">
    <source>
        <dbReference type="PROSITE-ProRule" id="PRU10141"/>
    </source>
</evidence>
<comment type="similarity">
    <text evidence="11">Belongs to the protein kinase superfamily. Ser/Thr protein kinase family. CDPK subfamily.</text>
</comment>
<dbReference type="FunFam" id="3.30.200.20:FF:000315">
    <property type="entry name" value="Calcium-dependent protein kinase 3"/>
    <property type="match status" value="1"/>
</dbReference>
<keyword evidence="5" id="KW-0479">Metal-binding</keyword>
<feature type="compositionally biased region" description="Polar residues" evidence="15">
    <location>
        <begin position="586"/>
        <end position="617"/>
    </location>
</feature>
<keyword evidence="3" id="KW-0723">Serine/threonine-protein kinase</keyword>
<keyword evidence="18" id="KW-1185">Reference proteome</keyword>
<feature type="region of interest" description="Disordered" evidence="15">
    <location>
        <begin position="369"/>
        <end position="488"/>
    </location>
</feature>
<evidence type="ECO:0000256" key="3">
    <source>
        <dbReference type="ARBA" id="ARBA00022527"/>
    </source>
</evidence>
<feature type="compositionally biased region" description="Low complexity" evidence="15">
    <location>
        <begin position="618"/>
        <end position="627"/>
    </location>
</feature>
<dbReference type="AlphaFoldDB" id="W7TGZ0"/>
<evidence type="ECO:0000313" key="17">
    <source>
        <dbReference type="EMBL" id="EWM26285.1"/>
    </source>
</evidence>
<evidence type="ECO:0000313" key="18">
    <source>
        <dbReference type="Proteomes" id="UP000019335"/>
    </source>
</evidence>
<comment type="caution">
    <text evidence="17">The sequence shown here is derived from an EMBL/GenBank/DDBJ whole genome shotgun (WGS) entry which is preliminary data.</text>
</comment>
<feature type="binding site" evidence="14">
    <location>
        <position position="92"/>
    </location>
    <ligand>
        <name>ATP</name>
        <dbReference type="ChEBI" id="CHEBI:30616"/>
    </ligand>
</feature>
<comment type="cofactor">
    <cofactor evidence="1">
        <name>Mg(2+)</name>
        <dbReference type="ChEBI" id="CHEBI:18420"/>
    </cofactor>
</comment>
<sequence length="686" mass="75519">MGVAQAKLIPPKVRRVFAPKKSKPSPPAKVAVPQPPVIQNREKSIVDEDFEDLPANIAFNDIYELEEKLGSGTYATVYKCRRRGSQLRRAVKVLHLQKISRQERLLIEEEISILKSLNHDGIVRLHHVFRNPRRIYIVQELCAGGELFDSIVERSRYSEADAREAMRAIMEAISYAHARGVVHRDLKPENILLASKKDPTRLKLCDFGMSHRLKGMDCLKTICGSPGYMAPEIVKEEPYDEKVDVWAAGAILFCLLAGYQPFEDKSMPMMLAKIKRGFYSLRHPVFRQVSDEAKDLIKHMLVVDPRRRVTARACLEHKWFALNSEKLDRELTTAQDMLKEQINSRKFRLKSVAGAIILANRLSLLRTGESLSQRKSSVSDSTESSSSLTSATTRSTASSISSSNASLDSFAQSSPANSSLLGTTPSSAHASPPLSAAPTIRTTSTPSGSPPPQSPVISSTPTGSRHLHPPTRKPAPPSTPVVESTTTITTTTITKEKTTTHTTVGRLSGSPVPLSGVNQSSRILVPIAPGIEGLDDFYQEQRARRLQEAGSQPLSQTAAACSAKTVNTEKTGRQNICMKPHEDTENITQKNYSRTEQPSCPTSPCQSQEASITQKIGSESSVSSSKSTFRKCIDSNSRNEESCVPDNRSGYSNGGKQNREMCVNTSRRVSFSSLTEGRDICEKGKR</sequence>
<dbReference type="PROSITE" id="PS00107">
    <property type="entry name" value="PROTEIN_KINASE_ATP"/>
    <property type="match status" value="1"/>
</dbReference>
<dbReference type="PROSITE" id="PS50011">
    <property type="entry name" value="PROTEIN_KINASE_DOM"/>
    <property type="match status" value="1"/>
</dbReference>
<dbReference type="InterPro" id="IPR011009">
    <property type="entry name" value="Kinase-like_dom_sf"/>
</dbReference>
<evidence type="ECO:0000256" key="15">
    <source>
        <dbReference type="SAM" id="MobiDB-lite"/>
    </source>
</evidence>
<evidence type="ECO:0000256" key="10">
    <source>
        <dbReference type="ARBA" id="ARBA00022840"/>
    </source>
</evidence>
<feature type="compositionally biased region" description="Low complexity" evidence="15">
    <location>
        <begin position="376"/>
        <end position="414"/>
    </location>
</feature>
<dbReference type="FunFam" id="1.10.510.10:FF:000571">
    <property type="entry name" value="Maternal embryonic leucine zipper kinase"/>
    <property type="match status" value="1"/>
</dbReference>
<evidence type="ECO:0000256" key="6">
    <source>
        <dbReference type="ARBA" id="ARBA00022737"/>
    </source>
</evidence>
<keyword evidence="10 14" id="KW-0067">ATP-binding</keyword>
<comment type="catalytic activity">
    <reaction evidence="13">
        <text>L-seryl-[protein] + ATP = O-phospho-L-seryl-[protein] + ADP + H(+)</text>
        <dbReference type="Rhea" id="RHEA:17989"/>
        <dbReference type="Rhea" id="RHEA-COMP:9863"/>
        <dbReference type="Rhea" id="RHEA-COMP:11604"/>
        <dbReference type="ChEBI" id="CHEBI:15378"/>
        <dbReference type="ChEBI" id="CHEBI:29999"/>
        <dbReference type="ChEBI" id="CHEBI:30616"/>
        <dbReference type="ChEBI" id="CHEBI:83421"/>
        <dbReference type="ChEBI" id="CHEBI:456216"/>
        <dbReference type="EC" id="2.7.11.1"/>
    </reaction>
</comment>
<dbReference type="InterPro" id="IPR017441">
    <property type="entry name" value="Protein_kinase_ATP_BS"/>
</dbReference>
<feature type="compositionally biased region" description="Low complexity" evidence="15">
    <location>
        <begin position="425"/>
        <end position="447"/>
    </location>
</feature>
<dbReference type="PROSITE" id="PS00108">
    <property type="entry name" value="PROTEIN_KINASE_ST"/>
    <property type="match status" value="1"/>
</dbReference>
<dbReference type="GO" id="GO:0046872">
    <property type="term" value="F:metal ion binding"/>
    <property type="evidence" value="ECO:0007669"/>
    <property type="project" value="UniProtKB-KW"/>
</dbReference>
<proteinExistence type="inferred from homology"/>
<dbReference type="GO" id="GO:0005524">
    <property type="term" value="F:ATP binding"/>
    <property type="evidence" value="ECO:0007669"/>
    <property type="project" value="UniProtKB-UniRule"/>
</dbReference>
<reference evidence="17 18" key="1">
    <citation type="journal article" date="2014" name="Mol. Plant">
        <title>Chromosome Scale Genome Assembly and Transcriptome Profiling of Nannochloropsis gaditana in Nitrogen Depletion.</title>
        <authorList>
            <person name="Corteggiani Carpinelli E."/>
            <person name="Telatin A."/>
            <person name="Vitulo N."/>
            <person name="Forcato C."/>
            <person name="D'Angelo M."/>
            <person name="Schiavon R."/>
            <person name="Vezzi A."/>
            <person name="Giacometti G.M."/>
            <person name="Morosinotto T."/>
            <person name="Valle G."/>
        </authorList>
    </citation>
    <scope>NUCLEOTIDE SEQUENCE [LARGE SCALE GENOMIC DNA]</scope>
    <source>
        <strain evidence="17 18">B-31</strain>
    </source>
</reference>
<organism evidence="17 18">
    <name type="scientific">Nannochloropsis gaditana</name>
    <dbReference type="NCBI Taxonomy" id="72520"/>
    <lineage>
        <taxon>Eukaryota</taxon>
        <taxon>Sar</taxon>
        <taxon>Stramenopiles</taxon>
        <taxon>Ochrophyta</taxon>
        <taxon>Eustigmatophyceae</taxon>
        <taxon>Eustigmatales</taxon>
        <taxon>Monodopsidaceae</taxon>
        <taxon>Nannochloropsis</taxon>
    </lineage>
</organism>
<evidence type="ECO:0000256" key="2">
    <source>
        <dbReference type="ARBA" id="ARBA00012513"/>
    </source>
</evidence>
<dbReference type="InterPro" id="IPR008271">
    <property type="entry name" value="Ser/Thr_kinase_AS"/>
</dbReference>
<feature type="compositionally biased region" description="Basic and acidic residues" evidence="15">
    <location>
        <begin position="631"/>
        <end position="641"/>
    </location>
</feature>
<dbReference type="OrthoDB" id="40902at2759"/>
<feature type="domain" description="Protein kinase" evidence="16">
    <location>
        <begin position="63"/>
        <end position="320"/>
    </location>
</feature>
<evidence type="ECO:0000256" key="9">
    <source>
        <dbReference type="ARBA" id="ARBA00022837"/>
    </source>
</evidence>
<keyword evidence="4" id="KW-0808">Transferase</keyword>
<keyword evidence="7 14" id="KW-0547">Nucleotide-binding</keyword>
<dbReference type="EMBL" id="AZIL01000696">
    <property type="protein sequence ID" value="EWM26285.1"/>
    <property type="molecule type" value="Genomic_DNA"/>
</dbReference>
<evidence type="ECO:0000256" key="11">
    <source>
        <dbReference type="ARBA" id="ARBA00024334"/>
    </source>
</evidence>
<keyword evidence="6" id="KW-0677">Repeat</keyword>
<dbReference type="SMART" id="SM00220">
    <property type="entry name" value="S_TKc"/>
    <property type="match status" value="1"/>
</dbReference>
<evidence type="ECO:0000256" key="1">
    <source>
        <dbReference type="ARBA" id="ARBA00001946"/>
    </source>
</evidence>
<dbReference type="InterPro" id="IPR000719">
    <property type="entry name" value="Prot_kinase_dom"/>
</dbReference>
<dbReference type="GO" id="GO:0004674">
    <property type="term" value="F:protein serine/threonine kinase activity"/>
    <property type="evidence" value="ECO:0007669"/>
    <property type="project" value="UniProtKB-KW"/>
</dbReference>
<dbReference type="SUPFAM" id="SSF56112">
    <property type="entry name" value="Protein kinase-like (PK-like)"/>
    <property type="match status" value="1"/>
</dbReference>
<comment type="catalytic activity">
    <reaction evidence="12">
        <text>L-threonyl-[protein] + ATP = O-phospho-L-threonyl-[protein] + ADP + H(+)</text>
        <dbReference type="Rhea" id="RHEA:46608"/>
        <dbReference type="Rhea" id="RHEA-COMP:11060"/>
        <dbReference type="Rhea" id="RHEA-COMP:11605"/>
        <dbReference type="ChEBI" id="CHEBI:15378"/>
        <dbReference type="ChEBI" id="CHEBI:30013"/>
        <dbReference type="ChEBI" id="CHEBI:30616"/>
        <dbReference type="ChEBI" id="CHEBI:61977"/>
        <dbReference type="ChEBI" id="CHEBI:456216"/>
        <dbReference type="EC" id="2.7.11.1"/>
    </reaction>
</comment>
<keyword evidence="9" id="KW-0106">Calcium</keyword>
<evidence type="ECO:0000259" key="16">
    <source>
        <dbReference type="PROSITE" id="PS50011"/>
    </source>
</evidence>
<feature type="compositionally biased region" description="Polar residues" evidence="15">
    <location>
        <begin position="415"/>
        <end position="424"/>
    </location>
</feature>
<evidence type="ECO:0000256" key="7">
    <source>
        <dbReference type="ARBA" id="ARBA00022741"/>
    </source>
</evidence>
<name>W7TGZ0_9STRA</name>
<dbReference type="Pfam" id="PF00069">
    <property type="entry name" value="Pkinase"/>
    <property type="match status" value="1"/>
</dbReference>
<protein>
    <recommendedName>
        <fullName evidence="2">non-specific serine/threonine protein kinase</fullName>
        <ecNumber evidence="2">2.7.11.1</ecNumber>
    </recommendedName>
</protein>
<evidence type="ECO:0000256" key="4">
    <source>
        <dbReference type="ARBA" id="ARBA00022679"/>
    </source>
</evidence>
<dbReference type="PANTHER" id="PTHR24347">
    <property type="entry name" value="SERINE/THREONINE-PROTEIN KINASE"/>
    <property type="match status" value="1"/>
</dbReference>
<dbReference type="EC" id="2.7.11.1" evidence="2"/>
<dbReference type="CDD" id="cd05117">
    <property type="entry name" value="STKc_CAMK"/>
    <property type="match status" value="1"/>
</dbReference>
<evidence type="ECO:0000256" key="13">
    <source>
        <dbReference type="ARBA" id="ARBA00048679"/>
    </source>
</evidence>
<keyword evidence="8" id="KW-0418">Kinase</keyword>
<dbReference type="Proteomes" id="UP000019335">
    <property type="component" value="Chromosome 9"/>
</dbReference>
<feature type="region of interest" description="Disordered" evidence="15">
    <location>
        <begin position="565"/>
        <end position="661"/>
    </location>
</feature>
<dbReference type="Gene3D" id="1.10.510.10">
    <property type="entry name" value="Transferase(Phosphotransferase) domain 1"/>
    <property type="match status" value="1"/>
</dbReference>